<protein>
    <recommendedName>
        <fullName evidence="6">Glycosyl transferase family 1</fullName>
    </recommendedName>
</protein>
<evidence type="ECO:0000313" key="4">
    <source>
        <dbReference type="EMBL" id="PIQ85368.1"/>
    </source>
</evidence>
<dbReference type="SUPFAM" id="SSF53756">
    <property type="entry name" value="UDP-Glycosyltransferase/glycogen phosphorylase"/>
    <property type="match status" value="1"/>
</dbReference>
<dbReference type="InterPro" id="IPR028098">
    <property type="entry name" value="Glyco_trans_4-like_N"/>
</dbReference>
<gene>
    <name evidence="4" type="ORF">COV74_09215</name>
</gene>
<dbReference type="GO" id="GO:0016757">
    <property type="term" value="F:glycosyltransferase activity"/>
    <property type="evidence" value="ECO:0007669"/>
    <property type="project" value="InterPro"/>
</dbReference>
<dbReference type="InterPro" id="IPR001296">
    <property type="entry name" value="Glyco_trans_1"/>
</dbReference>
<evidence type="ECO:0008006" key="6">
    <source>
        <dbReference type="Google" id="ProtNLM"/>
    </source>
</evidence>
<dbReference type="PANTHER" id="PTHR46401:SF2">
    <property type="entry name" value="GLYCOSYLTRANSFERASE WBBK-RELATED"/>
    <property type="match status" value="1"/>
</dbReference>
<evidence type="ECO:0000313" key="5">
    <source>
        <dbReference type="Proteomes" id="UP000230859"/>
    </source>
</evidence>
<evidence type="ECO:0000259" key="2">
    <source>
        <dbReference type="Pfam" id="PF00534"/>
    </source>
</evidence>
<reference evidence="4 5" key="1">
    <citation type="submission" date="2017-09" db="EMBL/GenBank/DDBJ databases">
        <title>Depth-based differentiation of microbial function through sediment-hosted aquifers and enrichment of novel symbionts in the deep terrestrial subsurface.</title>
        <authorList>
            <person name="Probst A.J."/>
            <person name="Ladd B."/>
            <person name="Jarett J.K."/>
            <person name="Geller-Mcgrath D.E."/>
            <person name="Sieber C.M."/>
            <person name="Emerson J.B."/>
            <person name="Anantharaman K."/>
            <person name="Thomas B.C."/>
            <person name="Malmstrom R."/>
            <person name="Stieglmeier M."/>
            <person name="Klingl A."/>
            <person name="Woyke T."/>
            <person name="Ryan C.M."/>
            <person name="Banfield J.F."/>
        </authorList>
    </citation>
    <scope>NUCLEOTIDE SEQUENCE [LARGE SCALE GENOMIC DNA]</scope>
    <source>
        <strain evidence="4">CG11_big_fil_rev_8_21_14_0_20_45_26</strain>
    </source>
</reference>
<dbReference type="EMBL" id="PCVY01000068">
    <property type="protein sequence ID" value="PIQ85368.1"/>
    <property type="molecule type" value="Genomic_DNA"/>
</dbReference>
<dbReference type="Pfam" id="PF13439">
    <property type="entry name" value="Glyco_transf_4"/>
    <property type="match status" value="1"/>
</dbReference>
<evidence type="ECO:0000256" key="1">
    <source>
        <dbReference type="ARBA" id="ARBA00022679"/>
    </source>
</evidence>
<dbReference type="AlphaFoldDB" id="A0A2H0LLW3"/>
<proteinExistence type="predicted"/>
<dbReference type="PANTHER" id="PTHR46401">
    <property type="entry name" value="GLYCOSYLTRANSFERASE WBBK-RELATED"/>
    <property type="match status" value="1"/>
</dbReference>
<keyword evidence="1" id="KW-0808">Transferase</keyword>
<accession>A0A2H0LLW3</accession>
<dbReference type="CDD" id="cd03801">
    <property type="entry name" value="GT4_PimA-like"/>
    <property type="match status" value="1"/>
</dbReference>
<comment type="caution">
    <text evidence="4">The sequence shown here is derived from an EMBL/GenBank/DDBJ whole genome shotgun (WGS) entry which is preliminary data.</text>
</comment>
<dbReference type="Pfam" id="PF00534">
    <property type="entry name" value="Glycos_transf_1"/>
    <property type="match status" value="1"/>
</dbReference>
<dbReference type="Gene3D" id="3.40.50.2000">
    <property type="entry name" value="Glycogen Phosphorylase B"/>
    <property type="match status" value="2"/>
</dbReference>
<organism evidence="4 5">
    <name type="scientific">Candidatus Abzuiibacterium crystallinum</name>
    <dbReference type="NCBI Taxonomy" id="1974748"/>
    <lineage>
        <taxon>Bacteria</taxon>
        <taxon>Pseudomonadati</taxon>
        <taxon>Candidatus Omnitrophota</taxon>
        <taxon>Candidatus Abzuiibacterium</taxon>
    </lineage>
</organism>
<feature type="domain" description="Glycosyl transferase family 1" evidence="2">
    <location>
        <begin position="190"/>
        <end position="347"/>
    </location>
</feature>
<name>A0A2H0LLW3_9BACT</name>
<evidence type="ECO:0000259" key="3">
    <source>
        <dbReference type="Pfam" id="PF13439"/>
    </source>
</evidence>
<dbReference type="Proteomes" id="UP000230859">
    <property type="component" value="Unassembled WGS sequence"/>
</dbReference>
<sequence length="374" mass="42860">MKIALPHCGFSPESNSGGETYEREVLKHLAKLGVEFEIILAEGKPYPQGFPQFHIHRVPIRKGLRWYVSNFIWPHYLKKIESQIPFDLLRIHSLRYTGPGVLWFNKHAKRRYPVVCHHHHIDPDPLNYLIEKRVINASDLLITGSEFSKKQLIADFSIKSEKIKVVPYGVDESFKPMNRDRALLKQFNLSHEKVLLFLGGFKKRKKIFFLIDVFDEVLKHVKYPVKLVMAGSGPLKNSLTNYIQQKGLSERVILTGYIPEQEKTVFHNLADIFVFPSEMEGFGFSPAEASACAKPVILSNVGSLPEIVEDGKTGFVLENDVRAFSEKILWLLSHPEESKRMGEAGLKRAKFLFQWEITAKKTLSVYEEVVKNVS</sequence>
<feature type="domain" description="Glycosyltransferase subfamily 4-like N-terminal" evidence="3">
    <location>
        <begin position="16"/>
        <end position="173"/>
    </location>
</feature>